<feature type="domain" description="Response regulatory" evidence="8">
    <location>
        <begin position="2"/>
        <end position="116"/>
    </location>
</feature>
<gene>
    <name evidence="10" type="ORF">B7R21_15190</name>
</gene>
<dbReference type="PROSITE" id="PS50110">
    <property type="entry name" value="RESPONSE_REGULATORY"/>
    <property type="match status" value="1"/>
</dbReference>
<evidence type="ECO:0000256" key="3">
    <source>
        <dbReference type="ARBA" id="ARBA00023015"/>
    </source>
</evidence>
<keyword evidence="3" id="KW-0805">Transcription regulation</keyword>
<dbReference type="Gene3D" id="1.10.10.10">
    <property type="entry name" value="Winged helix-like DNA-binding domain superfamily/Winged helix DNA-binding domain"/>
    <property type="match status" value="1"/>
</dbReference>
<evidence type="ECO:0000256" key="6">
    <source>
        <dbReference type="PROSITE-ProRule" id="PRU00169"/>
    </source>
</evidence>
<dbReference type="Gene3D" id="6.10.250.690">
    <property type="match status" value="1"/>
</dbReference>
<dbReference type="FunFam" id="3.40.50.2300:FF:000001">
    <property type="entry name" value="DNA-binding response regulator PhoB"/>
    <property type="match status" value="1"/>
</dbReference>
<name>A0A3E0VDB2_9MICO</name>
<keyword evidence="4 7" id="KW-0238">DNA-binding</keyword>
<dbReference type="PROSITE" id="PS51755">
    <property type="entry name" value="OMPR_PHOB"/>
    <property type="match status" value="1"/>
</dbReference>
<dbReference type="Proteomes" id="UP000256709">
    <property type="component" value="Unassembled WGS sequence"/>
</dbReference>
<feature type="DNA-binding region" description="OmpR/PhoB-type" evidence="7">
    <location>
        <begin position="124"/>
        <end position="221"/>
    </location>
</feature>
<evidence type="ECO:0000256" key="2">
    <source>
        <dbReference type="ARBA" id="ARBA00023012"/>
    </source>
</evidence>
<dbReference type="GO" id="GO:0000976">
    <property type="term" value="F:transcription cis-regulatory region binding"/>
    <property type="evidence" value="ECO:0007669"/>
    <property type="project" value="TreeGrafter"/>
</dbReference>
<dbReference type="InterPro" id="IPR001789">
    <property type="entry name" value="Sig_transdc_resp-reg_receiver"/>
</dbReference>
<comment type="caution">
    <text evidence="10">The sequence shown here is derived from an EMBL/GenBank/DDBJ whole genome shotgun (WGS) entry which is preliminary data.</text>
</comment>
<sequence>MRILVVDDERAFAGILSVGLTAEGFTVDTVYDGRSGYLMAATGAYSVIVLDLMLPQLSGFAVCARLRAEGVITPVIVLTAKNGEFDEVEALESGADDYLRKPFSYPVLVARIRSLLRRPAAIAENEISVGDLVLDVARRRVRRAGTPIDLSGRERDILETLIRAAGTVVSKATLLGEVWPGEAEDVNLVGARVSVLRRKIDAPFRRRSLETVRGAGYRLVDDRPAADRHAESSG</sequence>
<keyword evidence="2" id="KW-0902">Two-component regulatory system</keyword>
<evidence type="ECO:0000256" key="4">
    <source>
        <dbReference type="ARBA" id="ARBA00023125"/>
    </source>
</evidence>
<accession>A0A3E0VDB2</accession>
<dbReference type="PANTHER" id="PTHR48111">
    <property type="entry name" value="REGULATOR OF RPOS"/>
    <property type="match status" value="1"/>
</dbReference>
<dbReference type="InterPro" id="IPR001867">
    <property type="entry name" value="OmpR/PhoB-type_DNA-bd"/>
</dbReference>
<evidence type="ECO:0000259" key="9">
    <source>
        <dbReference type="PROSITE" id="PS51755"/>
    </source>
</evidence>
<dbReference type="InterPro" id="IPR039420">
    <property type="entry name" value="WalR-like"/>
</dbReference>
<feature type="domain" description="OmpR/PhoB-type" evidence="9">
    <location>
        <begin position="124"/>
        <end position="221"/>
    </location>
</feature>
<evidence type="ECO:0000256" key="5">
    <source>
        <dbReference type="ARBA" id="ARBA00023163"/>
    </source>
</evidence>
<evidence type="ECO:0000313" key="11">
    <source>
        <dbReference type="Proteomes" id="UP000256709"/>
    </source>
</evidence>
<dbReference type="SMART" id="SM00862">
    <property type="entry name" value="Trans_reg_C"/>
    <property type="match status" value="1"/>
</dbReference>
<protein>
    <submittedName>
        <fullName evidence="10">DNA-binding response regulator</fullName>
    </submittedName>
</protein>
<dbReference type="PANTHER" id="PTHR48111:SF36">
    <property type="entry name" value="TRANSCRIPTIONAL REGULATORY PROTEIN CUTR"/>
    <property type="match status" value="1"/>
</dbReference>
<reference evidence="10 11" key="1">
    <citation type="submission" date="2017-04" db="EMBL/GenBank/DDBJ databases">
        <title>Comparative genome analysis of Subtercola boreus.</title>
        <authorList>
            <person name="Cho Y.-J."/>
            <person name="Cho A."/>
            <person name="Kim O.-S."/>
            <person name="Lee J.-I."/>
        </authorList>
    </citation>
    <scope>NUCLEOTIDE SEQUENCE [LARGE SCALE GENOMIC DNA]</scope>
    <source>
        <strain evidence="10 11">P27444</strain>
    </source>
</reference>
<keyword evidence="5" id="KW-0804">Transcription</keyword>
<evidence type="ECO:0000256" key="1">
    <source>
        <dbReference type="ARBA" id="ARBA00022553"/>
    </source>
</evidence>
<dbReference type="SUPFAM" id="SSF52172">
    <property type="entry name" value="CheY-like"/>
    <property type="match status" value="1"/>
</dbReference>
<dbReference type="GO" id="GO:0000156">
    <property type="term" value="F:phosphorelay response regulator activity"/>
    <property type="evidence" value="ECO:0007669"/>
    <property type="project" value="TreeGrafter"/>
</dbReference>
<organism evidence="10 11">
    <name type="scientific">Subtercola boreus</name>
    <dbReference type="NCBI Taxonomy" id="120213"/>
    <lineage>
        <taxon>Bacteria</taxon>
        <taxon>Bacillati</taxon>
        <taxon>Actinomycetota</taxon>
        <taxon>Actinomycetes</taxon>
        <taxon>Micrococcales</taxon>
        <taxon>Microbacteriaceae</taxon>
        <taxon>Subtercola</taxon>
    </lineage>
</organism>
<evidence type="ECO:0000256" key="7">
    <source>
        <dbReference type="PROSITE-ProRule" id="PRU01091"/>
    </source>
</evidence>
<dbReference type="OrthoDB" id="9812490at2"/>
<keyword evidence="1 6" id="KW-0597">Phosphoprotein</keyword>
<dbReference type="GO" id="GO:0005829">
    <property type="term" value="C:cytosol"/>
    <property type="evidence" value="ECO:0007669"/>
    <property type="project" value="TreeGrafter"/>
</dbReference>
<dbReference type="Pfam" id="PF00486">
    <property type="entry name" value="Trans_reg_C"/>
    <property type="match status" value="1"/>
</dbReference>
<evidence type="ECO:0000313" key="10">
    <source>
        <dbReference type="EMBL" id="RFA07533.1"/>
    </source>
</evidence>
<dbReference type="GO" id="GO:0006355">
    <property type="term" value="P:regulation of DNA-templated transcription"/>
    <property type="evidence" value="ECO:0007669"/>
    <property type="project" value="InterPro"/>
</dbReference>
<dbReference type="Gene3D" id="3.40.50.2300">
    <property type="match status" value="1"/>
</dbReference>
<dbReference type="SMART" id="SM00448">
    <property type="entry name" value="REC"/>
    <property type="match status" value="1"/>
</dbReference>
<feature type="modified residue" description="4-aspartylphosphate" evidence="6">
    <location>
        <position position="51"/>
    </location>
</feature>
<dbReference type="InterPro" id="IPR036388">
    <property type="entry name" value="WH-like_DNA-bd_sf"/>
</dbReference>
<dbReference type="Pfam" id="PF00072">
    <property type="entry name" value="Response_reg"/>
    <property type="match status" value="1"/>
</dbReference>
<dbReference type="RefSeq" id="WP_116284071.1">
    <property type="nucleotide sequence ID" value="NZ_NBXA01000026.1"/>
</dbReference>
<dbReference type="AlphaFoldDB" id="A0A3E0VDB2"/>
<dbReference type="GO" id="GO:0032993">
    <property type="term" value="C:protein-DNA complex"/>
    <property type="evidence" value="ECO:0007669"/>
    <property type="project" value="TreeGrafter"/>
</dbReference>
<evidence type="ECO:0000259" key="8">
    <source>
        <dbReference type="PROSITE" id="PS50110"/>
    </source>
</evidence>
<dbReference type="CDD" id="cd00383">
    <property type="entry name" value="trans_reg_C"/>
    <property type="match status" value="1"/>
</dbReference>
<proteinExistence type="predicted"/>
<dbReference type="InterPro" id="IPR011006">
    <property type="entry name" value="CheY-like_superfamily"/>
</dbReference>
<dbReference type="EMBL" id="NBXA01000026">
    <property type="protein sequence ID" value="RFA07533.1"/>
    <property type="molecule type" value="Genomic_DNA"/>
</dbReference>